<dbReference type="InterPro" id="IPR009078">
    <property type="entry name" value="Ferritin-like_SF"/>
</dbReference>
<dbReference type="Pfam" id="PF09537">
    <property type="entry name" value="DUF2383"/>
    <property type="match status" value="1"/>
</dbReference>
<feature type="coiled-coil region" evidence="1">
    <location>
        <begin position="125"/>
        <end position="152"/>
    </location>
</feature>
<evidence type="ECO:0000313" key="3">
    <source>
        <dbReference type="EMBL" id="PHL00081.1"/>
    </source>
</evidence>
<sequence length="152" mass="17006">MDTISNKQTKGLNRLITTLYDGEKGYKEAAEEVDSVSLATKFRELSQQRYNFGHEIKPFITQLGGEVDKGGSTGAALHRAWIDIKSALATQDEAAVLQECIRGDESAVETYRDVLTDTSYSSDARQVITRQLETIERTVAELKQLKQTYKNV</sequence>
<feature type="domain" description="DUF2383" evidence="2">
    <location>
        <begin position="10"/>
        <end position="116"/>
    </location>
</feature>
<dbReference type="InterPro" id="IPR016920">
    <property type="entry name" value="UCP029477"/>
</dbReference>
<dbReference type="EMBL" id="PDLO01000001">
    <property type="protein sequence ID" value="PHL00081.1"/>
    <property type="molecule type" value="Genomic_DNA"/>
</dbReference>
<dbReference type="SUPFAM" id="SSF47240">
    <property type="entry name" value="Ferritin-like"/>
    <property type="match status" value="1"/>
</dbReference>
<reference evidence="3 4" key="1">
    <citation type="submission" date="2017-10" db="EMBL/GenBank/DDBJ databases">
        <title>The draft genome sequence of Lewinella marina KCTC 32374.</title>
        <authorList>
            <person name="Wang K."/>
        </authorList>
    </citation>
    <scope>NUCLEOTIDE SEQUENCE [LARGE SCALE GENOMIC DNA]</scope>
    <source>
        <strain evidence="3 4">MKG-38</strain>
    </source>
</reference>
<dbReference type="InterPro" id="IPR019052">
    <property type="entry name" value="DUF2383"/>
</dbReference>
<evidence type="ECO:0000313" key="4">
    <source>
        <dbReference type="Proteomes" id="UP000226437"/>
    </source>
</evidence>
<keyword evidence="4" id="KW-1185">Reference proteome</keyword>
<evidence type="ECO:0000256" key="1">
    <source>
        <dbReference type="SAM" id="Coils"/>
    </source>
</evidence>
<dbReference type="InterPro" id="IPR011971">
    <property type="entry name" value="CHP02284"/>
</dbReference>
<name>A0A2G0CJI2_9BACT</name>
<keyword evidence="1" id="KW-0175">Coiled coil</keyword>
<dbReference type="InterPro" id="IPR012347">
    <property type="entry name" value="Ferritin-like"/>
</dbReference>
<proteinExistence type="predicted"/>
<dbReference type="NCBIfam" id="TIGR02284">
    <property type="entry name" value="PA2169 family four-helix-bundle protein"/>
    <property type="match status" value="1"/>
</dbReference>
<dbReference type="RefSeq" id="WP_099105059.1">
    <property type="nucleotide sequence ID" value="NZ_JAATJF010000001.1"/>
</dbReference>
<dbReference type="Gene3D" id="1.20.1260.10">
    <property type="match status" value="1"/>
</dbReference>
<dbReference type="OrthoDB" id="282393at2"/>
<gene>
    <name evidence="3" type="ORF">CGL56_03305</name>
</gene>
<protein>
    <recommendedName>
        <fullName evidence="2">DUF2383 domain-containing protein</fullName>
    </recommendedName>
</protein>
<accession>A0A2G0CJI2</accession>
<dbReference type="Proteomes" id="UP000226437">
    <property type="component" value="Unassembled WGS sequence"/>
</dbReference>
<dbReference type="AlphaFoldDB" id="A0A2G0CJI2"/>
<dbReference type="PIRSF" id="PIRSF029477">
    <property type="entry name" value="UCP029477"/>
    <property type="match status" value="1"/>
</dbReference>
<evidence type="ECO:0000259" key="2">
    <source>
        <dbReference type="Pfam" id="PF09537"/>
    </source>
</evidence>
<comment type="caution">
    <text evidence="3">The sequence shown here is derived from an EMBL/GenBank/DDBJ whole genome shotgun (WGS) entry which is preliminary data.</text>
</comment>
<organism evidence="3 4">
    <name type="scientific">Neolewinella marina</name>
    <dbReference type="NCBI Taxonomy" id="438751"/>
    <lineage>
        <taxon>Bacteria</taxon>
        <taxon>Pseudomonadati</taxon>
        <taxon>Bacteroidota</taxon>
        <taxon>Saprospiria</taxon>
        <taxon>Saprospirales</taxon>
        <taxon>Lewinellaceae</taxon>
        <taxon>Neolewinella</taxon>
    </lineage>
</organism>